<feature type="compositionally biased region" description="Basic and acidic residues" evidence="1">
    <location>
        <begin position="15"/>
        <end position="33"/>
    </location>
</feature>
<feature type="compositionally biased region" description="Polar residues" evidence="1">
    <location>
        <begin position="388"/>
        <end position="397"/>
    </location>
</feature>
<name>A0A0C2Z1Z6_9AGAM</name>
<evidence type="ECO:0000256" key="1">
    <source>
        <dbReference type="SAM" id="MobiDB-lite"/>
    </source>
</evidence>
<evidence type="ECO:0000313" key="3">
    <source>
        <dbReference type="Proteomes" id="UP000053989"/>
    </source>
</evidence>
<proteinExistence type="predicted"/>
<feature type="compositionally biased region" description="Polar residues" evidence="1">
    <location>
        <begin position="184"/>
        <end position="194"/>
    </location>
</feature>
<feature type="region of interest" description="Disordered" evidence="1">
    <location>
        <begin position="1"/>
        <end position="503"/>
    </location>
</feature>
<gene>
    <name evidence="2" type="ORF">SCLCIDRAFT_82641</name>
</gene>
<sequence>MSNRRREHASATASHDAHRTAHEKYYTDHETERKRHRSSTVPVHAQDPRHYLVQDTRYYDAKQPSRTHRQDPQYPSATPSASHQQSVPGPSTTRTHRDHVARPPAQYTTSASHQYHPGPSYQTAALAHGATPAPIPTSSRRAYPEAPDPRAYPQRVPTAAQTAHASYDKAAEAARPSRHRPAHPSTQPTSSAQPTHPFWIPPTQEMPPSRRHKENDRDREREQGRTKATERTPAEFEKERYLEKEKAERYKERGRATEAERYREPKDPSRTRHRIESDSEGIVNVDRPRRHRADDGTVPSTVPRRHHSEEPPAHIPRTRRHAETTHNPIGAAQAHSTNGPQADSVTHNQQGEQQSGNPPPAPRVMPVYLPPKAAKSHRSHHDRRLSVIAQQGAQSGSDSEKPATKHRMERTHSAAPQRPDGYVSSSTRDKGGRDAPAGPQEEAKESKYESQNTRQPLTQVNTGIPPVTSSHNAQSFPLDTRTGSLAPQFVSIRAGQGPTDPQA</sequence>
<evidence type="ECO:0000313" key="2">
    <source>
        <dbReference type="EMBL" id="KIM55858.1"/>
    </source>
</evidence>
<feature type="compositionally biased region" description="Polar residues" evidence="1">
    <location>
        <begin position="73"/>
        <end position="93"/>
    </location>
</feature>
<dbReference type="InParanoid" id="A0A0C2Z1Z6"/>
<protein>
    <submittedName>
        <fullName evidence="2">Uncharacterized protein</fullName>
    </submittedName>
</protein>
<dbReference type="AlphaFoldDB" id="A0A0C2Z1Z6"/>
<feature type="non-terminal residue" evidence="2">
    <location>
        <position position="503"/>
    </location>
</feature>
<feature type="compositionally biased region" description="Basic and acidic residues" evidence="1">
    <location>
        <begin position="213"/>
        <end position="277"/>
    </location>
</feature>
<dbReference type="HOGENOM" id="CLU_467005_0_0_1"/>
<feature type="compositionally biased region" description="Polar residues" evidence="1">
    <location>
        <begin position="449"/>
        <end position="485"/>
    </location>
</feature>
<feature type="compositionally biased region" description="Polar residues" evidence="1">
    <location>
        <begin position="334"/>
        <end position="356"/>
    </location>
</feature>
<reference evidence="2 3" key="1">
    <citation type="submission" date="2014-04" db="EMBL/GenBank/DDBJ databases">
        <authorList>
            <consortium name="DOE Joint Genome Institute"/>
            <person name="Kuo A."/>
            <person name="Kohler A."/>
            <person name="Nagy L.G."/>
            <person name="Floudas D."/>
            <person name="Copeland A."/>
            <person name="Barry K.W."/>
            <person name="Cichocki N."/>
            <person name="Veneault-Fourrey C."/>
            <person name="LaButti K."/>
            <person name="Lindquist E.A."/>
            <person name="Lipzen A."/>
            <person name="Lundell T."/>
            <person name="Morin E."/>
            <person name="Murat C."/>
            <person name="Sun H."/>
            <person name="Tunlid A."/>
            <person name="Henrissat B."/>
            <person name="Grigoriev I.V."/>
            <person name="Hibbett D.S."/>
            <person name="Martin F."/>
            <person name="Nordberg H.P."/>
            <person name="Cantor M.N."/>
            <person name="Hua S.X."/>
        </authorList>
    </citation>
    <scope>NUCLEOTIDE SEQUENCE [LARGE SCALE GENOMIC DNA]</scope>
    <source>
        <strain evidence="2 3">Foug A</strain>
    </source>
</reference>
<feature type="compositionally biased region" description="Basic and acidic residues" evidence="1">
    <location>
        <begin position="46"/>
        <end position="60"/>
    </location>
</feature>
<dbReference type="EMBL" id="KN822126">
    <property type="protein sequence ID" value="KIM55858.1"/>
    <property type="molecule type" value="Genomic_DNA"/>
</dbReference>
<organism evidence="2 3">
    <name type="scientific">Scleroderma citrinum Foug A</name>
    <dbReference type="NCBI Taxonomy" id="1036808"/>
    <lineage>
        <taxon>Eukaryota</taxon>
        <taxon>Fungi</taxon>
        <taxon>Dikarya</taxon>
        <taxon>Basidiomycota</taxon>
        <taxon>Agaricomycotina</taxon>
        <taxon>Agaricomycetes</taxon>
        <taxon>Agaricomycetidae</taxon>
        <taxon>Boletales</taxon>
        <taxon>Sclerodermatineae</taxon>
        <taxon>Sclerodermataceae</taxon>
        <taxon>Scleroderma</taxon>
    </lineage>
</organism>
<dbReference type="STRING" id="1036808.A0A0C2Z1Z6"/>
<reference evidence="3" key="2">
    <citation type="submission" date="2015-01" db="EMBL/GenBank/DDBJ databases">
        <title>Evolutionary Origins and Diversification of the Mycorrhizal Mutualists.</title>
        <authorList>
            <consortium name="DOE Joint Genome Institute"/>
            <consortium name="Mycorrhizal Genomics Consortium"/>
            <person name="Kohler A."/>
            <person name="Kuo A."/>
            <person name="Nagy L.G."/>
            <person name="Floudas D."/>
            <person name="Copeland A."/>
            <person name="Barry K.W."/>
            <person name="Cichocki N."/>
            <person name="Veneault-Fourrey C."/>
            <person name="LaButti K."/>
            <person name="Lindquist E.A."/>
            <person name="Lipzen A."/>
            <person name="Lundell T."/>
            <person name="Morin E."/>
            <person name="Murat C."/>
            <person name="Riley R."/>
            <person name="Ohm R."/>
            <person name="Sun H."/>
            <person name="Tunlid A."/>
            <person name="Henrissat B."/>
            <person name="Grigoriev I.V."/>
            <person name="Hibbett D.S."/>
            <person name="Martin F."/>
        </authorList>
    </citation>
    <scope>NUCLEOTIDE SEQUENCE [LARGE SCALE GENOMIC DNA]</scope>
    <source>
        <strain evidence="3">Foug A</strain>
    </source>
</reference>
<keyword evidence="3" id="KW-1185">Reference proteome</keyword>
<feature type="compositionally biased region" description="Basic residues" evidence="1">
    <location>
        <begin position="374"/>
        <end position="383"/>
    </location>
</feature>
<dbReference type="Proteomes" id="UP000053989">
    <property type="component" value="Unassembled WGS sequence"/>
</dbReference>
<accession>A0A0C2Z1Z6</accession>
<dbReference type="OrthoDB" id="2656226at2759"/>